<dbReference type="GO" id="GO:0006302">
    <property type="term" value="P:double-strand break repair"/>
    <property type="evidence" value="ECO:0007669"/>
    <property type="project" value="TreeGrafter"/>
</dbReference>
<dbReference type="Pfam" id="PF10382">
    <property type="entry name" value="ZGRF1-like_N"/>
    <property type="match status" value="1"/>
</dbReference>
<feature type="domain" description="5'-3' DNA helicase ZGRF1-like N-terminal" evidence="2">
    <location>
        <begin position="23"/>
        <end position="104"/>
    </location>
</feature>
<proteinExistence type="predicted"/>
<dbReference type="InterPro" id="IPR052800">
    <property type="entry name" value="DNA_Repair_Helicase_ZGRF1"/>
</dbReference>
<feature type="compositionally biased region" description="Low complexity" evidence="1">
    <location>
        <begin position="447"/>
        <end position="456"/>
    </location>
</feature>
<name>A0A2P7YG42_9PEZI</name>
<dbReference type="GO" id="GO:0005634">
    <property type="term" value="C:nucleus"/>
    <property type="evidence" value="ECO:0007669"/>
    <property type="project" value="TreeGrafter"/>
</dbReference>
<protein>
    <recommendedName>
        <fullName evidence="2">5'-3' DNA helicase ZGRF1-like N-terminal domain-containing protein</fullName>
    </recommendedName>
</protein>
<sequence>MTSAAIRGSISTQLPQTQNTAPVLEFRCLYTRDLRRKAKRWQDGFLKYHTFNRRIMVYDTLRSFIGDTFNPGGVELQEGDELDLEKDFVMVQVSEPVGVTQTDLTELIEQRSKTKDVGKTATPARTRLSQESSGVPFQKHRPLSAMLGTPKGPLGRALLPTTSPYEERQKRKAHIEHGSSKRQKHATGSAFPSSDPVLPESSLGSSPVRQIRKMDTPAPNVAKPRRDPLPPKPPVVIDLLSDGVDTNDAVSPVVPRARPKDLSRAAANPVAKKQDTPRASLALSEPVVTSAQQDHDEEEIQKRRPLRVVSNAPRKMLLCQQSKVRPDKQSQAKTPRDTAPARLEPDTAPVSKPSIEQIPLAPHQQRLQERLARLGQKKPKKIIISSTPDNEHLEDSVPLHPDRPPAKAPSPPPESVSLPPALRGSPPPPQRLSPSPPQHIPTPARLAPVPQTTQPVAPAPLPPVAERPKRQLGEPCQAGRRSSVPTGQSASLVTKAAPQQITTENTNRDRNTSVARIDMSGGVVALRKPATRTFTRSDSDPLAKPFKPPSRPIVQNAAVKAKSMDTPVQPRSGDPTEFGPWSREAFDLFDWWPPDRDKQGNRTIAVAGKT</sequence>
<feature type="region of interest" description="Disordered" evidence="1">
    <location>
        <begin position="114"/>
        <end position="580"/>
    </location>
</feature>
<dbReference type="STRING" id="40998.A0A2P7YG42"/>
<feature type="compositionally biased region" description="Low complexity" evidence="1">
    <location>
        <begin position="415"/>
        <end position="424"/>
    </location>
</feature>
<feature type="compositionally biased region" description="Basic and acidic residues" evidence="1">
    <location>
        <begin position="389"/>
        <end position="405"/>
    </location>
</feature>
<dbReference type="PANTHER" id="PTHR28535">
    <property type="entry name" value="ZINC FINGER GRF-TYPE CONTAINING 1"/>
    <property type="match status" value="1"/>
</dbReference>
<organism evidence="3 4">
    <name type="scientific">Elsinoe australis</name>
    <dbReference type="NCBI Taxonomy" id="40998"/>
    <lineage>
        <taxon>Eukaryota</taxon>
        <taxon>Fungi</taxon>
        <taxon>Dikarya</taxon>
        <taxon>Ascomycota</taxon>
        <taxon>Pezizomycotina</taxon>
        <taxon>Dothideomycetes</taxon>
        <taxon>Dothideomycetidae</taxon>
        <taxon>Myriangiales</taxon>
        <taxon>Elsinoaceae</taxon>
        <taxon>Elsinoe</taxon>
    </lineage>
</organism>
<dbReference type="OrthoDB" id="6513042at2759"/>
<dbReference type="GO" id="GO:0035861">
    <property type="term" value="C:site of double-strand break"/>
    <property type="evidence" value="ECO:0007669"/>
    <property type="project" value="TreeGrafter"/>
</dbReference>
<feature type="compositionally biased region" description="Pro residues" evidence="1">
    <location>
        <begin position="425"/>
        <end position="440"/>
    </location>
</feature>
<gene>
    <name evidence="3" type="ORF">B9Z65_1519</name>
</gene>
<dbReference type="EMBL" id="NHZQ01000445">
    <property type="protein sequence ID" value="PSK34936.1"/>
    <property type="molecule type" value="Genomic_DNA"/>
</dbReference>
<feature type="compositionally biased region" description="Basic and acidic residues" evidence="1">
    <location>
        <begin position="324"/>
        <end position="336"/>
    </location>
</feature>
<dbReference type="PANTHER" id="PTHR28535:SF1">
    <property type="entry name" value="PROTEIN ZGRF1"/>
    <property type="match status" value="1"/>
</dbReference>
<evidence type="ECO:0000256" key="1">
    <source>
        <dbReference type="SAM" id="MobiDB-lite"/>
    </source>
</evidence>
<comment type="caution">
    <text evidence="3">The sequence shown here is derived from an EMBL/GenBank/DDBJ whole genome shotgun (WGS) entry which is preliminary data.</text>
</comment>
<feature type="compositionally biased region" description="Basic and acidic residues" evidence="1">
    <location>
        <begin position="165"/>
        <end position="179"/>
    </location>
</feature>
<dbReference type="Proteomes" id="UP000243723">
    <property type="component" value="Unassembled WGS sequence"/>
</dbReference>
<evidence type="ECO:0000313" key="4">
    <source>
        <dbReference type="Proteomes" id="UP000243723"/>
    </source>
</evidence>
<evidence type="ECO:0000313" key="3">
    <source>
        <dbReference type="EMBL" id="PSK34936.1"/>
    </source>
</evidence>
<accession>A0A2P7YG42</accession>
<dbReference type="AlphaFoldDB" id="A0A2P7YG42"/>
<dbReference type="InterPro" id="IPR018838">
    <property type="entry name" value="ZGRF1-like_N"/>
</dbReference>
<reference evidence="3 4" key="1">
    <citation type="submission" date="2017-05" db="EMBL/GenBank/DDBJ databases">
        <title>Draft genome sequence of Elsinoe australis.</title>
        <authorList>
            <person name="Cheng Q."/>
        </authorList>
    </citation>
    <scope>NUCLEOTIDE SEQUENCE [LARGE SCALE GENOMIC DNA]</scope>
    <source>
        <strain evidence="3 4">NL1</strain>
    </source>
</reference>
<evidence type="ECO:0000259" key="2">
    <source>
        <dbReference type="Pfam" id="PF10382"/>
    </source>
</evidence>
<feature type="compositionally biased region" description="Polar residues" evidence="1">
    <location>
        <begin position="483"/>
        <end position="505"/>
    </location>
</feature>
<keyword evidence="4" id="KW-1185">Reference proteome</keyword>